<keyword evidence="2" id="KW-1185">Reference proteome</keyword>
<name>A0A7M7J5I7_VARDE</name>
<protein>
    <submittedName>
        <fullName evidence="1">Uncharacterized protein</fullName>
    </submittedName>
</protein>
<organism evidence="1 2">
    <name type="scientific">Varroa destructor</name>
    <name type="common">Honeybee mite</name>
    <dbReference type="NCBI Taxonomy" id="109461"/>
    <lineage>
        <taxon>Eukaryota</taxon>
        <taxon>Metazoa</taxon>
        <taxon>Ecdysozoa</taxon>
        <taxon>Arthropoda</taxon>
        <taxon>Chelicerata</taxon>
        <taxon>Arachnida</taxon>
        <taxon>Acari</taxon>
        <taxon>Parasitiformes</taxon>
        <taxon>Mesostigmata</taxon>
        <taxon>Gamasina</taxon>
        <taxon>Dermanyssoidea</taxon>
        <taxon>Varroidae</taxon>
        <taxon>Varroa</taxon>
    </lineage>
</organism>
<sequence length="278" mass="29227">MRLFVALWVHFQKIGTLLMFAAYVLATSSGWQAGGSGWTDGPSFSWKQGTQQTPVILNDRSGTSWINPEVPSAVASGGPSDWQTATSITRINTPVGYAAPAPSAGGGGWKTPIISHASPATYSGSWQGPSAPIKVAAVPQQSSSGYSAAWIAPAAPQPIPVAITYGGGGRVWQAPAPASASWTSVPAVTKGAGLVLGAGAGSSQGGRWVREDGRWVWETQEVRGEFQAVPLLTTHGWQWPEAVTEEIRVQGTPTQIAPTGHAVSWSWSRRGRDVNCRK</sequence>
<dbReference type="EnsemblMetazoa" id="XM_022791430">
    <property type="protein sequence ID" value="XP_022647165"/>
    <property type="gene ID" value="LOC111244382"/>
</dbReference>
<evidence type="ECO:0000313" key="2">
    <source>
        <dbReference type="Proteomes" id="UP000594260"/>
    </source>
</evidence>
<dbReference type="InParanoid" id="A0A7M7J5I7"/>
<reference evidence="1" key="1">
    <citation type="submission" date="2021-01" db="UniProtKB">
        <authorList>
            <consortium name="EnsemblMetazoa"/>
        </authorList>
    </citation>
    <scope>IDENTIFICATION</scope>
</reference>
<dbReference type="RefSeq" id="XP_022647164.1">
    <property type="nucleotide sequence ID" value="XM_022791429.1"/>
</dbReference>
<dbReference type="Proteomes" id="UP000594260">
    <property type="component" value="Unplaced"/>
</dbReference>
<dbReference type="AlphaFoldDB" id="A0A7M7J5I7"/>
<dbReference type="GeneID" id="111244382"/>
<dbReference type="RefSeq" id="XP_022647165.1">
    <property type="nucleotide sequence ID" value="XM_022791430.1"/>
</dbReference>
<proteinExistence type="predicted"/>
<accession>A0A7M7J5I7</accession>
<evidence type="ECO:0000313" key="1">
    <source>
        <dbReference type="EnsemblMetazoa" id="XP_022647164"/>
    </source>
</evidence>
<dbReference type="KEGG" id="vde:111244382"/>
<dbReference type="EnsemblMetazoa" id="XM_022791429">
    <property type="protein sequence ID" value="XP_022647164"/>
    <property type="gene ID" value="LOC111244382"/>
</dbReference>